<feature type="transmembrane region" description="Helical" evidence="7">
    <location>
        <begin position="6"/>
        <end position="24"/>
    </location>
</feature>
<feature type="transmembrane region" description="Helical" evidence="7">
    <location>
        <begin position="55"/>
        <end position="75"/>
    </location>
</feature>
<evidence type="ECO:0000256" key="4">
    <source>
        <dbReference type="ARBA" id="ARBA00022692"/>
    </source>
</evidence>
<comment type="similarity">
    <text evidence="2">Belongs to the UPF0410 family.</text>
</comment>
<dbReference type="STRING" id="52441.SAMN05216302_10762"/>
<dbReference type="EMBL" id="FOSP01000076">
    <property type="protein sequence ID" value="SFL39140.1"/>
    <property type="molecule type" value="Genomic_DNA"/>
</dbReference>
<dbReference type="PANTHER" id="PTHR33884">
    <property type="entry name" value="UPF0410 PROTEIN YMGE"/>
    <property type="match status" value="1"/>
</dbReference>
<evidence type="ECO:0000256" key="1">
    <source>
        <dbReference type="ARBA" id="ARBA00004651"/>
    </source>
</evidence>
<organism evidence="8 9">
    <name type="scientific">Nitrosomonas aestuarii</name>
    <dbReference type="NCBI Taxonomy" id="52441"/>
    <lineage>
        <taxon>Bacteria</taxon>
        <taxon>Pseudomonadati</taxon>
        <taxon>Pseudomonadota</taxon>
        <taxon>Betaproteobacteria</taxon>
        <taxon>Nitrosomonadales</taxon>
        <taxon>Nitrosomonadaceae</taxon>
        <taxon>Nitrosomonas</taxon>
    </lineage>
</organism>
<evidence type="ECO:0000256" key="7">
    <source>
        <dbReference type="SAM" id="Phobius"/>
    </source>
</evidence>
<accession>A0A1I4HBJ7</accession>
<dbReference type="RefSeq" id="WP_170841764.1">
    <property type="nucleotide sequence ID" value="NZ_FOSP01000076.1"/>
</dbReference>
<dbReference type="GO" id="GO:0005886">
    <property type="term" value="C:plasma membrane"/>
    <property type="evidence" value="ECO:0007669"/>
    <property type="project" value="UniProtKB-SubCell"/>
</dbReference>
<evidence type="ECO:0000256" key="6">
    <source>
        <dbReference type="ARBA" id="ARBA00023136"/>
    </source>
</evidence>
<gene>
    <name evidence="8" type="ORF">SAMN05216302_10762</name>
</gene>
<dbReference type="InterPro" id="IPR007341">
    <property type="entry name" value="Transgly_assoc"/>
</dbReference>
<proteinExistence type="inferred from homology"/>
<feature type="transmembrane region" description="Helical" evidence="7">
    <location>
        <begin position="31"/>
        <end position="49"/>
    </location>
</feature>
<comment type="subcellular location">
    <subcellularLocation>
        <location evidence="1">Cell membrane</location>
        <topology evidence="1">Multi-pass membrane protein</topology>
    </subcellularLocation>
</comment>
<keyword evidence="9" id="KW-1185">Reference proteome</keyword>
<evidence type="ECO:0000256" key="2">
    <source>
        <dbReference type="ARBA" id="ARBA00011006"/>
    </source>
</evidence>
<evidence type="ECO:0000313" key="8">
    <source>
        <dbReference type="EMBL" id="SFL39140.1"/>
    </source>
</evidence>
<dbReference type="PANTHER" id="PTHR33884:SF3">
    <property type="entry name" value="UPF0410 PROTEIN YMGE"/>
    <property type="match status" value="1"/>
</dbReference>
<sequence length="80" mass="8054">MDYTGLLIFIAVGAVAGWLAGILMKGKGFGLAGNIIIGIIGAIAGGFLFGLLGFIGSIVTAIVGSAVLLFLAWAITRSKN</sequence>
<dbReference type="Proteomes" id="UP000199533">
    <property type="component" value="Unassembled WGS sequence"/>
</dbReference>
<protein>
    <submittedName>
        <fullName evidence="8">Transglycosylase associated protein</fullName>
    </submittedName>
</protein>
<keyword evidence="4 7" id="KW-0812">Transmembrane</keyword>
<dbReference type="AlphaFoldDB" id="A0A1I4HBJ7"/>
<keyword evidence="5 7" id="KW-1133">Transmembrane helix</keyword>
<evidence type="ECO:0000256" key="3">
    <source>
        <dbReference type="ARBA" id="ARBA00022475"/>
    </source>
</evidence>
<dbReference type="Pfam" id="PF04226">
    <property type="entry name" value="Transgly_assoc"/>
    <property type="match status" value="1"/>
</dbReference>
<name>A0A1I4HBJ7_9PROT</name>
<reference evidence="9" key="1">
    <citation type="submission" date="2016-10" db="EMBL/GenBank/DDBJ databases">
        <authorList>
            <person name="Varghese N."/>
            <person name="Submissions S."/>
        </authorList>
    </citation>
    <scope>NUCLEOTIDE SEQUENCE [LARGE SCALE GENOMIC DNA]</scope>
    <source>
        <strain evidence="9">Nm69</strain>
    </source>
</reference>
<keyword evidence="3" id="KW-1003">Cell membrane</keyword>
<keyword evidence="6 7" id="KW-0472">Membrane</keyword>
<evidence type="ECO:0000256" key="5">
    <source>
        <dbReference type="ARBA" id="ARBA00022989"/>
    </source>
</evidence>
<evidence type="ECO:0000313" key="9">
    <source>
        <dbReference type="Proteomes" id="UP000199533"/>
    </source>
</evidence>